<evidence type="ECO:0000313" key="3">
    <source>
        <dbReference type="Proteomes" id="UP000032250"/>
    </source>
</evidence>
<comment type="caution">
    <text evidence="2">The sequence shown here is derived from an EMBL/GenBank/DDBJ whole genome shotgun (WGS) entry which is preliminary data.</text>
</comment>
<name>A0A0D1BZL6_CLOBO</name>
<dbReference type="PATRIC" id="fig|1379739.3.peg.2708"/>
<feature type="domain" description="M protein trans-acting positive regulator (MGA) HTH" evidence="1">
    <location>
        <begin position="10"/>
        <end position="45"/>
    </location>
</feature>
<dbReference type="Pfam" id="PF08280">
    <property type="entry name" value="HTH_Mga"/>
    <property type="match status" value="1"/>
</dbReference>
<proteinExistence type="predicted"/>
<reference evidence="2 3" key="1">
    <citation type="submission" date="2014-06" db="EMBL/GenBank/DDBJ databases">
        <title>Genome characterization of distinct group I Clostridium botulinum lineages.</title>
        <authorList>
            <person name="Giordani F."/>
            <person name="Anselmo A."/>
            <person name="Fillo S."/>
            <person name="Palozzi A.M."/>
            <person name="Fortunato A."/>
            <person name="Gentile B."/>
            <person name="Ciammaruconi A."/>
            <person name="Anniballi F."/>
            <person name="De Medici D."/>
            <person name="Lista F."/>
        </authorList>
    </citation>
    <scope>NUCLEOTIDE SEQUENCE [LARGE SCALE GENOMIC DNA]</scope>
    <source>
        <strain evidence="2 3">B2 450</strain>
    </source>
</reference>
<protein>
    <recommendedName>
        <fullName evidence="1">M protein trans-acting positive regulator (MGA) HTH domain-containing protein</fullName>
    </recommendedName>
</protein>
<dbReference type="AlphaFoldDB" id="A0A0D1BZL6"/>
<dbReference type="HOGENOM" id="CLU_681440_0_0_9"/>
<accession>A0A0D1BZL6</accession>
<evidence type="ECO:0000259" key="1">
    <source>
        <dbReference type="Pfam" id="PF08280"/>
    </source>
</evidence>
<dbReference type="OrthoDB" id="9777694at2"/>
<dbReference type="RefSeq" id="WP_003484997.1">
    <property type="nucleotide sequence ID" value="NZ_JXSU01000007.1"/>
</dbReference>
<evidence type="ECO:0000313" key="2">
    <source>
        <dbReference type="EMBL" id="KIS24201.1"/>
    </source>
</evidence>
<gene>
    <name evidence="2" type="ORF">N495_11630</name>
</gene>
<dbReference type="Proteomes" id="UP000032250">
    <property type="component" value="Unassembled WGS sequence"/>
</dbReference>
<dbReference type="EMBL" id="JXSU01000007">
    <property type="protein sequence ID" value="KIS24201.1"/>
    <property type="molecule type" value="Genomic_DNA"/>
</dbReference>
<organism evidence="2 3">
    <name type="scientific">Clostridium botulinum B2 450</name>
    <dbReference type="NCBI Taxonomy" id="1379739"/>
    <lineage>
        <taxon>Bacteria</taxon>
        <taxon>Bacillati</taxon>
        <taxon>Bacillota</taxon>
        <taxon>Clostridia</taxon>
        <taxon>Eubacteriales</taxon>
        <taxon>Clostridiaceae</taxon>
        <taxon>Clostridium</taxon>
    </lineage>
</organism>
<dbReference type="InterPro" id="IPR013199">
    <property type="entry name" value="HTH_Mga_DNA-bd_dom"/>
</dbReference>
<sequence>MLIVIEREKLYEEVWSIKMKELAKLYGISEATLRKYCRKLNVPFPQSGYWIKVRNGSNPKKVNLPQFDGENKMVIQKHEYNNQYSYTKENRLKYMTEEKKNKILEFCNNIKVPKSLYKPHQLIKEIKFYNDKRDMIRDGRANNLNMKVSSELKNRAIRIIDSIFKSSEKLGFKIKSKDKDTRICVGNEEVRIGLKEKLIRVEHIKTDKDSYWGPKYDYNYSGELLLFIDEYYAPRKNWRDLDNIKLENMVGDFIIAVIDTAEILRIQQEKVKVEAEIIKKKKIEQEKLKKKQDYEMKRSKELKICAENYILSTKIDEYINTLEKELTNIIDKEKRIKISKYIEWAKEKSEWINPIIQKEDKVLGRKYDDTLYDIEYKDDEDYLCIYD</sequence>